<evidence type="ECO:0000313" key="3">
    <source>
        <dbReference type="Proteomes" id="UP000799324"/>
    </source>
</evidence>
<evidence type="ECO:0000256" key="1">
    <source>
        <dbReference type="SAM" id="MobiDB-lite"/>
    </source>
</evidence>
<name>A0A6A6SZY6_9PLEO</name>
<dbReference type="OrthoDB" id="4357148at2759"/>
<protein>
    <recommendedName>
        <fullName evidence="4">Histone chaperone domain-containing protein</fullName>
    </recommendedName>
</protein>
<sequence>MSSTDAQYEQKNDFAEGPAGDAVDNDYASRTGQSFIPVQKDEAPVEDPIDPATADTDEQLARDDNEAIDTSNILDSRTRGATKKAGTYAEPGDEEGLPGPEDGTSAVSE</sequence>
<dbReference type="EMBL" id="MU004384">
    <property type="protein sequence ID" value="KAF2653285.1"/>
    <property type="molecule type" value="Genomic_DNA"/>
</dbReference>
<reference evidence="2" key="1">
    <citation type="journal article" date="2020" name="Stud. Mycol.">
        <title>101 Dothideomycetes genomes: a test case for predicting lifestyles and emergence of pathogens.</title>
        <authorList>
            <person name="Haridas S."/>
            <person name="Albert R."/>
            <person name="Binder M."/>
            <person name="Bloem J."/>
            <person name="Labutti K."/>
            <person name="Salamov A."/>
            <person name="Andreopoulos B."/>
            <person name="Baker S."/>
            <person name="Barry K."/>
            <person name="Bills G."/>
            <person name="Bluhm B."/>
            <person name="Cannon C."/>
            <person name="Castanera R."/>
            <person name="Culley D."/>
            <person name="Daum C."/>
            <person name="Ezra D."/>
            <person name="Gonzalez J."/>
            <person name="Henrissat B."/>
            <person name="Kuo A."/>
            <person name="Liang C."/>
            <person name="Lipzen A."/>
            <person name="Lutzoni F."/>
            <person name="Magnuson J."/>
            <person name="Mondo S."/>
            <person name="Nolan M."/>
            <person name="Ohm R."/>
            <person name="Pangilinan J."/>
            <person name="Park H.-J."/>
            <person name="Ramirez L."/>
            <person name="Alfaro M."/>
            <person name="Sun H."/>
            <person name="Tritt A."/>
            <person name="Yoshinaga Y."/>
            <person name="Zwiers L.-H."/>
            <person name="Turgeon B."/>
            <person name="Goodwin S."/>
            <person name="Spatafora J."/>
            <person name="Crous P."/>
            <person name="Grigoriev I."/>
        </authorList>
    </citation>
    <scope>NUCLEOTIDE SEQUENCE</scope>
    <source>
        <strain evidence="2">CBS 122681</strain>
    </source>
</reference>
<dbReference type="Proteomes" id="UP000799324">
    <property type="component" value="Unassembled WGS sequence"/>
</dbReference>
<organism evidence="2 3">
    <name type="scientific">Lophiostoma macrostomum CBS 122681</name>
    <dbReference type="NCBI Taxonomy" id="1314788"/>
    <lineage>
        <taxon>Eukaryota</taxon>
        <taxon>Fungi</taxon>
        <taxon>Dikarya</taxon>
        <taxon>Ascomycota</taxon>
        <taxon>Pezizomycotina</taxon>
        <taxon>Dothideomycetes</taxon>
        <taxon>Pleosporomycetidae</taxon>
        <taxon>Pleosporales</taxon>
        <taxon>Lophiostomataceae</taxon>
        <taxon>Lophiostoma</taxon>
    </lineage>
</organism>
<evidence type="ECO:0000313" key="2">
    <source>
        <dbReference type="EMBL" id="KAF2653285.1"/>
    </source>
</evidence>
<feature type="region of interest" description="Disordered" evidence="1">
    <location>
        <begin position="1"/>
        <end position="109"/>
    </location>
</feature>
<gene>
    <name evidence="2" type="ORF">K491DRAFT_603246</name>
</gene>
<dbReference type="AlphaFoldDB" id="A0A6A6SZY6"/>
<proteinExistence type="predicted"/>
<keyword evidence="3" id="KW-1185">Reference proteome</keyword>
<evidence type="ECO:0008006" key="4">
    <source>
        <dbReference type="Google" id="ProtNLM"/>
    </source>
</evidence>
<accession>A0A6A6SZY6</accession>